<proteinExistence type="predicted"/>
<protein>
    <submittedName>
        <fullName evidence="1">Uncharacterized protein</fullName>
    </submittedName>
</protein>
<accession>G5JLC0</accession>
<dbReference type="InterPro" id="IPR046038">
    <property type="entry name" value="DUF5996"/>
</dbReference>
<keyword evidence="2" id="KW-1185">Reference proteome</keyword>
<dbReference type="Proteomes" id="UP000005413">
    <property type="component" value="Unassembled WGS sequence"/>
</dbReference>
<sequence>MLIEQWQQEKDTLHHLAQILGKYTLVAAYQEPQWEHVMLDINVQGFSTGLLHDKSHDFSIAVNLMKHRIEIIVDNNYHEILLQHGQSIKFYYESITQILNDEGVDLVINTTPQEVADHTPFEKNNHLHHYNEAIAEEVL</sequence>
<evidence type="ECO:0000313" key="1">
    <source>
        <dbReference type="EMBL" id="EHJ07019.1"/>
    </source>
</evidence>
<dbReference type="RefSeq" id="WP_002464970.1">
    <property type="nucleotide sequence ID" value="NZ_AEUN01000511.1"/>
</dbReference>
<dbReference type="EMBL" id="AEUN01000511">
    <property type="protein sequence ID" value="EHJ07019.1"/>
    <property type="molecule type" value="Genomic_DNA"/>
</dbReference>
<feature type="non-terminal residue" evidence="1">
    <location>
        <position position="139"/>
    </location>
</feature>
<dbReference type="AlphaFoldDB" id="G5JLC0"/>
<organism evidence="1 2">
    <name type="scientific">Staphylococcus simiae CCM 7213 = CCUG 51256</name>
    <dbReference type="NCBI Taxonomy" id="911238"/>
    <lineage>
        <taxon>Bacteria</taxon>
        <taxon>Bacillati</taxon>
        <taxon>Bacillota</taxon>
        <taxon>Bacilli</taxon>
        <taxon>Bacillales</taxon>
        <taxon>Staphylococcaceae</taxon>
        <taxon>Staphylococcus</taxon>
    </lineage>
</organism>
<dbReference type="Pfam" id="PF19459">
    <property type="entry name" value="DUF5996"/>
    <property type="match status" value="1"/>
</dbReference>
<comment type="caution">
    <text evidence="1">The sequence shown here is derived from an EMBL/GenBank/DDBJ whole genome shotgun (WGS) entry which is preliminary data.</text>
</comment>
<name>G5JLC0_9STAP</name>
<evidence type="ECO:0000313" key="2">
    <source>
        <dbReference type="Proteomes" id="UP000005413"/>
    </source>
</evidence>
<gene>
    <name evidence="1" type="ORF">SS7213T_11435</name>
</gene>
<reference evidence="1 2" key="1">
    <citation type="journal article" date="2012" name="BMC Genomics">
        <title>Comparative genomic analysis of the genus Staphylococcus including Staphylococcus aureus and its newly described sister species Staphylococcus simiae.</title>
        <authorList>
            <person name="Suzuki H."/>
            <person name="Lefebure T."/>
            <person name="Pavinski Bitar P."/>
            <person name="Stanhope M.J."/>
        </authorList>
    </citation>
    <scope>NUCLEOTIDE SEQUENCE [LARGE SCALE GENOMIC DNA]</scope>
    <source>
        <strain evidence="1 2">CCM 7213</strain>
    </source>
</reference>